<sequence length="620" mass="72663">MKSIKLRKLAGIIATPLLALPIISASCLERVNLILVGKREGEKDKENPEPSTPANPTETPKPPTESTDPKPNEDKSPKTNALEVINNFTDIYTEKAMLDNNPKVFNETGTFISFIPETKAYQKLPDKHSFIFKHSTAMMYYSGIKKYYDYILQADSIKENLNNRLKKLFDPKSEAFINTSYETMRLGIKWRDSLTYNLDDIIEVFEDFYAQKTVYATMYHGLWPLDFNKTESEIKDAVSADDADWNNSYPYLTRESINPKISYSDMYKVSKNFYERLDRHFIQERVKFDKNDKTKKLLALNPVANKAVTDPEYVNHWYNQQFPFDKYVSSNYSISEMYIGTFPPHFQSSSEKRWTPQDFYNNFIILAPFKPIQNSNITSSSLKVLKYYLHFKLVLSMLSKNDDKPFLEQLDDPNNTKLQEFYKANQYENGFSDLLNMLNRSIKKILDPTIYLNYIDESGNKHYFYDEWTESQRLGRTNHIQASNQRQFYTFALNLYNKFIMPLNYVINQEESFEFDEAPANTNLTPKKVWNFKKAFYKEFYEPVFGKIEKLEQNASDQAKMISAKTKLKNFLQNSIVKINGNLDKNLLDIYDIRAKDVTSAQFNEYWLNPDKDKVNIDEI</sequence>
<feature type="compositionally biased region" description="Basic and acidic residues" evidence="1">
    <location>
        <begin position="38"/>
        <end position="48"/>
    </location>
</feature>
<evidence type="ECO:0000256" key="1">
    <source>
        <dbReference type="SAM" id="MobiDB-lite"/>
    </source>
</evidence>
<dbReference type="EMBL" id="LR215037">
    <property type="protein sequence ID" value="VEU75757.1"/>
    <property type="molecule type" value="Genomic_DNA"/>
</dbReference>
<dbReference type="PROSITE" id="PS51257">
    <property type="entry name" value="PROKAR_LIPOPROTEIN"/>
    <property type="match status" value="1"/>
</dbReference>
<proteinExistence type="predicted"/>
<dbReference type="Proteomes" id="UP000290243">
    <property type="component" value="Chromosome"/>
</dbReference>
<evidence type="ECO:0008006" key="4">
    <source>
        <dbReference type="Google" id="ProtNLM"/>
    </source>
</evidence>
<feature type="compositionally biased region" description="Basic and acidic residues" evidence="1">
    <location>
        <begin position="67"/>
        <end position="77"/>
    </location>
</feature>
<reference evidence="2 3" key="1">
    <citation type="submission" date="2019-01" db="EMBL/GenBank/DDBJ databases">
        <authorList>
            <consortium name="Pathogen Informatics"/>
        </authorList>
    </citation>
    <scope>NUCLEOTIDE SEQUENCE [LARGE SCALE GENOMIC DNA]</scope>
    <source>
        <strain evidence="2 3">NCTC10168</strain>
    </source>
</reference>
<dbReference type="AlphaFoldDB" id="A0A449B576"/>
<gene>
    <name evidence="2" type="ORF">NCTC10168_00691</name>
</gene>
<dbReference type="KEGG" id="mmau:NCTC10168_00691"/>
<accession>A0A449B576</accession>
<dbReference type="OrthoDB" id="402351at2"/>
<evidence type="ECO:0000313" key="3">
    <source>
        <dbReference type="Proteomes" id="UP000290243"/>
    </source>
</evidence>
<protein>
    <recommendedName>
        <fullName evidence="4">Lipoprotein</fullName>
    </recommendedName>
</protein>
<keyword evidence="3" id="KW-1185">Reference proteome</keyword>
<evidence type="ECO:0000313" key="2">
    <source>
        <dbReference type="EMBL" id="VEU75757.1"/>
    </source>
</evidence>
<organism evidence="2 3">
    <name type="scientific">Mycoplasmopsis maculosa</name>
    <dbReference type="NCBI Taxonomy" id="114885"/>
    <lineage>
        <taxon>Bacteria</taxon>
        <taxon>Bacillati</taxon>
        <taxon>Mycoplasmatota</taxon>
        <taxon>Mycoplasmoidales</taxon>
        <taxon>Metamycoplasmataceae</taxon>
        <taxon>Mycoplasmopsis</taxon>
    </lineage>
</organism>
<dbReference type="RefSeq" id="WP_129647125.1">
    <property type="nucleotide sequence ID" value="NZ_LR215037.1"/>
</dbReference>
<name>A0A449B576_9BACT</name>
<feature type="region of interest" description="Disordered" evidence="1">
    <location>
        <begin position="38"/>
        <end position="80"/>
    </location>
</feature>